<dbReference type="AlphaFoldDB" id="A0A4S8JQ29"/>
<comment type="caution">
    <text evidence="2">The sequence shown here is derived from an EMBL/GenBank/DDBJ whole genome shotgun (WGS) entry which is preliminary data.</text>
</comment>
<feature type="compositionally biased region" description="Acidic residues" evidence="1">
    <location>
        <begin position="75"/>
        <end position="92"/>
    </location>
</feature>
<name>A0A4S8JQ29_MUSBA</name>
<gene>
    <name evidence="2" type="ORF">C4D60_Mb01t25210</name>
</gene>
<feature type="region of interest" description="Disordered" evidence="1">
    <location>
        <begin position="32"/>
        <end position="92"/>
    </location>
</feature>
<evidence type="ECO:0000313" key="3">
    <source>
        <dbReference type="Proteomes" id="UP000317650"/>
    </source>
</evidence>
<organism evidence="2 3">
    <name type="scientific">Musa balbisiana</name>
    <name type="common">Banana</name>
    <dbReference type="NCBI Taxonomy" id="52838"/>
    <lineage>
        <taxon>Eukaryota</taxon>
        <taxon>Viridiplantae</taxon>
        <taxon>Streptophyta</taxon>
        <taxon>Embryophyta</taxon>
        <taxon>Tracheophyta</taxon>
        <taxon>Spermatophyta</taxon>
        <taxon>Magnoliopsida</taxon>
        <taxon>Liliopsida</taxon>
        <taxon>Zingiberales</taxon>
        <taxon>Musaceae</taxon>
        <taxon>Musa</taxon>
    </lineage>
</organism>
<evidence type="ECO:0000313" key="2">
    <source>
        <dbReference type="EMBL" id="THU64320.1"/>
    </source>
</evidence>
<sequence length="178" mass="18305">MWPTRLHTAQDGGGPAPVADATIAVDDGVEDDDVGIAVGSGESDVHESLGRPGATVPSEEGDSGIEGRNVGPESTGDETGEELEGEIAEGGEDQAVEVAVAGVVGWGSRKDFGSLSWSSIDHEAVISCGVAGENDTDVNTVLRAIDKLTSIKTGRDSRASDFDFCSEPVAFVAIIFRS</sequence>
<proteinExistence type="predicted"/>
<protein>
    <submittedName>
        <fullName evidence="2">Uncharacterized protein</fullName>
    </submittedName>
</protein>
<keyword evidence="3" id="KW-1185">Reference proteome</keyword>
<accession>A0A4S8JQ29</accession>
<dbReference type="Proteomes" id="UP000317650">
    <property type="component" value="Chromosome 1"/>
</dbReference>
<dbReference type="EMBL" id="PYDT01000004">
    <property type="protein sequence ID" value="THU64320.1"/>
    <property type="molecule type" value="Genomic_DNA"/>
</dbReference>
<reference evidence="2 3" key="1">
    <citation type="journal article" date="2019" name="Nat. Plants">
        <title>Genome sequencing of Musa balbisiana reveals subgenome evolution and function divergence in polyploid bananas.</title>
        <authorList>
            <person name="Yao X."/>
        </authorList>
    </citation>
    <scope>NUCLEOTIDE SEQUENCE [LARGE SCALE GENOMIC DNA]</scope>
    <source>
        <strain evidence="3">cv. DH-PKW</strain>
        <tissue evidence="2">Leaves</tissue>
    </source>
</reference>
<evidence type="ECO:0000256" key="1">
    <source>
        <dbReference type="SAM" id="MobiDB-lite"/>
    </source>
</evidence>